<keyword evidence="3" id="KW-1185">Reference proteome</keyword>
<gene>
    <name evidence="2" type="ORF">GWK47_020953</name>
</gene>
<comment type="caution">
    <text evidence="2">The sequence shown here is derived from an EMBL/GenBank/DDBJ whole genome shotgun (WGS) entry which is preliminary data.</text>
</comment>
<evidence type="ECO:0000256" key="1">
    <source>
        <dbReference type="SAM" id="SignalP"/>
    </source>
</evidence>
<feature type="signal peptide" evidence="1">
    <location>
        <begin position="1"/>
        <end position="18"/>
    </location>
</feature>
<proteinExistence type="predicted"/>
<dbReference type="OrthoDB" id="6358412at2759"/>
<reference evidence="2" key="1">
    <citation type="submission" date="2020-07" db="EMBL/GenBank/DDBJ databases">
        <title>The High-quality genome of the commercially important snow crab, Chionoecetes opilio.</title>
        <authorList>
            <person name="Jeong J.-H."/>
            <person name="Ryu S."/>
        </authorList>
    </citation>
    <scope>NUCLEOTIDE SEQUENCE</scope>
    <source>
        <strain evidence="2">MADBK_172401_WGS</strain>
        <tissue evidence="2">Digestive gland</tissue>
    </source>
</reference>
<dbReference type="PROSITE" id="PS51257">
    <property type="entry name" value="PROKAR_LIPOPROTEIN"/>
    <property type="match status" value="1"/>
</dbReference>
<dbReference type="AlphaFoldDB" id="A0A8J5CEP6"/>
<accession>A0A8J5CEP6</accession>
<evidence type="ECO:0000313" key="2">
    <source>
        <dbReference type="EMBL" id="KAG0711271.1"/>
    </source>
</evidence>
<organism evidence="2 3">
    <name type="scientific">Chionoecetes opilio</name>
    <name type="common">Atlantic snow crab</name>
    <name type="synonym">Cancer opilio</name>
    <dbReference type="NCBI Taxonomy" id="41210"/>
    <lineage>
        <taxon>Eukaryota</taxon>
        <taxon>Metazoa</taxon>
        <taxon>Ecdysozoa</taxon>
        <taxon>Arthropoda</taxon>
        <taxon>Crustacea</taxon>
        <taxon>Multicrustacea</taxon>
        <taxon>Malacostraca</taxon>
        <taxon>Eumalacostraca</taxon>
        <taxon>Eucarida</taxon>
        <taxon>Decapoda</taxon>
        <taxon>Pleocyemata</taxon>
        <taxon>Brachyura</taxon>
        <taxon>Eubrachyura</taxon>
        <taxon>Majoidea</taxon>
        <taxon>Majidae</taxon>
        <taxon>Chionoecetes</taxon>
    </lineage>
</organism>
<evidence type="ECO:0000313" key="3">
    <source>
        <dbReference type="Proteomes" id="UP000770661"/>
    </source>
</evidence>
<dbReference type="Proteomes" id="UP000770661">
    <property type="component" value="Unassembled WGS sequence"/>
</dbReference>
<name>A0A8J5CEP6_CHIOP</name>
<feature type="chain" id="PRO_5035261275" evidence="1">
    <location>
        <begin position="19"/>
        <end position="342"/>
    </location>
</feature>
<sequence length="342" mass="37570">MALRPFLVLLTVCSCVLAYYLPRPASPVQCLQFLAGAECLCGDVDWEFQVFCSCRPVKTLDLRNLSQDYRVSKAAAFHLNDCGKTSVLVFPRAFSQLNLKSVTFYNISSLTLEPYSIHLNPEVKDAFNITFSLITTLSIRKDAVNVQLHHPHAGMNLKIRHASLISLMKSAIVGKLRELTMEEMLVKARPWPGAVVCQGLTGASVIMKSVLIKKGLSSRWITGNISSLSISKSSLRLLPDAFAGVNIEAGSKSKTRIVLLGNNFMIPSLPSHALPSHGYLSQAKQNYIVCQCQNLAWLLESPSTQVKQSVKASLICRNNKSISSVLASCEKPCTVKDCKQNP</sequence>
<dbReference type="EMBL" id="JACEEZ010023452">
    <property type="protein sequence ID" value="KAG0711271.1"/>
    <property type="molecule type" value="Genomic_DNA"/>
</dbReference>
<keyword evidence="1" id="KW-0732">Signal</keyword>
<protein>
    <submittedName>
        <fullName evidence="2">Uncharacterized protein</fullName>
    </submittedName>
</protein>